<proteinExistence type="predicted"/>
<sequence length="170" mass="18911">MFLEILSSAGFGTAIGALFGWLNKREERENMRLQYDHQVNLIKANTDAAVSLAAIKIDEIKAQTTKLMEEWDARAFERSQQSSGKFAEGMKAVVRPAILGLLMWQTYLVMSALDGMVGGVAGLPAEDVISLYRTAVLSILSLTSTAVGWYYGSRTSKQFDKMMTEMRRTK</sequence>
<keyword evidence="1" id="KW-1133">Transmembrane helix</keyword>
<name>A0A3S9U8K2_9CAUD</name>
<feature type="transmembrane region" description="Helical" evidence="1">
    <location>
        <begin position="92"/>
        <end position="110"/>
    </location>
</feature>
<keyword evidence="1" id="KW-0472">Membrane</keyword>
<keyword evidence="3" id="KW-1185">Reference proteome</keyword>
<evidence type="ECO:0000313" key="2">
    <source>
        <dbReference type="EMBL" id="AZS06539.1"/>
    </source>
</evidence>
<evidence type="ECO:0000313" key="3">
    <source>
        <dbReference type="Proteomes" id="UP000286786"/>
    </source>
</evidence>
<organism evidence="2 3">
    <name type="scientific">Alteromonas phage ZP6</name>
    <dbReference type="NCBI Taxonomy" id="2492447"/>
    <lineage>
        <taxon>Viruses</taxon>
        <taxon>Duplodnaviria</taxon>
        <taxon>Heunggongvirae</taxon>
        <taxon>Uroviricota</taxon>
        <taxon>Caudoviricetes</taxon>
        <taxon>Mareflavirus</taxon>
        <taxon>Mareflavirus ZP6</taxon>
    </lineage>
</organism>
<evidence type="ECO:0000256" key="1">
    <source>
        <dbReference type="SAM" id="Phobius"/>
    </source>
</evidence>
<reference evidence="2 3" key="1">
    <citation type="submission" date="2018-11" db="EMBL/GenBank/DDBJ databases">
        <title>Isolation and Complete Genome Sequence of a Novel Alteromonas Phage ZP6.</title>
        <authorList>
            <person name="Han J."/>
        </authorList>
    </citation>
    <scope>NUCLEOTIDE SEQUENCE [LARGE SCALE GENOMIC DNA]</scope>
</reference>
<feature type="transmembrane region" description="Helical" evidence="1">
    <location>
        <begin position="130"/>
        <end position="152"/>
    </location>
</feature>
<feature type="transmembrane region" description="Helical" evidence="1">
    <location>
        <begin position="6"/>
        <end position="22"/>
    </location>
</feature>
<dbReference type="Proteomes" id="UP000286786">
    <property type="component" value="Genome"/>
</dbReference>
<dbReference type="KEGG" id="vg:77944226"/>
<keyword evidence="1" id="KW-0812">Transmembrane</keyword>
<dbReference type="GeneID" id="77944226"/>
<dbReference type="RefSeq" id="YP_010668085.1">
    <property type="nucleotide sequence ID" value="NC_070953.1"/>
</dbReference>
<accession>A0A3S9U8K2</accession>
<protein>
    <submittedName>
        <fullName evidence="2">Uncharacterized protein</fullName>
    </submittedName>
</protein>
<dbReference type="EMBL" id="MK203850">
    <property type="protein sequence ID" value="AZS06539.1"/>
    <property type="molecule type" value="Genomic_DNA"/>
</dbReference>